<dbReference type="InParanoid" id="G2YHY4"/>
<reference evidence="2" key="1">
    <citation type="journal article" date="2011" name="PLoS Genet.">
        <title>Genomic analysis of the necrotrophic fungal pathogens Sclerotinia sclerotiorum and Botrytis cinerea.</title>
        <authorList>
            <person name="Amselem J."/>
            <person name="Cuomo C.A."/>
            <person name="van Kan J.A."/>
            <person name="Viaud M."/>
            <person name="Benito E.P."/>
            <person name="Couloux A."/>
            <person name="Coutinho P.M."/>
            <person name="de Vries R.P."/>
            <person name="Dyer P.S."/>
            <person name="Fillinger S."/>
            <person name="Fournier E."/>
            <person name="Gout L."/>
            <person name="Hahn M."/>
            <person name="Kohn L."/>
            <person name="Lapalu N."/>
            <person name="Plummer K.M."/>
            <person name="Pradier J.M."/>
            <person name="Quevillon E."/>
            <person name="Sharon A."/>
            <person name="Simon A."/>
            <person name="ten Have A."/>
            <person name="Tudzynski B."/>
            <person name="Tudzynski P."/>
            <person name="Wincker P."/>
            <person name="Andrew M."/>
            <person name="Anthouard V."/>
            <person name="Beever R.E."/>
            <person name="Beffa R."/>
            <person name="Benoit I."/>
            <person name="Bouzid O."/>
            <person name="Brault B."/>
            <person name="Chen Z."/>
            <person name="Choquer M."/>
            <person name="Collemare J."/>
            <person name="Cotton P."/>
            <person name="Danchin E.G."/>
            <person name="Da Silva C."/>
            <person name="Gautier A."/>
            <person name="Giraud C."/>
            <person name="Giraud T."/>
            <person name="Gonzalez C."/>
            <person name="Grossetete S."/>
            <person name="Guldener U."/>
            <person name="Henrissat B."/>
            <person name="Howlett B.J."/>
            <person name="Kodira C."/>
            <person name="Kretschmer M."/>
            <person name="Lappartient A."/>
            <person name="Leroch M."/>
            <person name="Levis C."/>
            <person name="Mauceli E."/>
            <person name="Neuveglise C."/>
            <person name="Oeser B."/>
            <person name="Pearson M."/>
            <person name="Poulain J."/>
            <person name="Poussereau N."/>
            <person name="Quesneville H."/>
            <person name="Rascle C."/>
            <person name="Schumacher J."/>
            <person name="Segurens B."/>
            <person name="Sexton A."/>
            <person name="Silva E."/>
            <person name="Sirven C."/>
            <person name="Soanes D.M."/>
            <person name="Talbot N.J."/>
            <person name="Templeton M."/>
            <person name="Yandava C."/>
            <person name="Yarden O."/>
            <person name="Zeng Q."/>
            <person name="Rollins J.A."/>
            <person name="Lebrun M.H."/>
            <person name="Dickman M."/>
        </authorList>
    </citation>
    <scope>NUCLEOTIDE SEQUENCE [LARGE SCALE GENOMIC DNA]</scope>
    <source>
        <strain evidence="2">T4</strain>
    </source>
</reference>
<organism evidence="1 2">
    <name type="scientific">Botryotinia fuckeliana (strain T4)</name>
    <name type="common">Noble rot fungus</name>
    <name type="synonym">Botrytis cinerea</name>
    <dbReference type="NCBI Taxonomy" id="999810"/>
    <lineage>
        <taxon>Eukaryota</taxon>
        <taxon>Fungi</taxon>
        <taxon>Dikarya</taxon>
        <taxon>Ascomycota</taxon>
        <taxon>Pezizomycotina</taxon>
        <taxon>Leotiomycetes</taxon>
        <taxon>Helotiales</taxon>
        <taxon>Sclerotiniaceae</taxon>
        <taxon>Botrytis</taxon>
    </lineage>
</organism>
<evidence type="ECO:0000313" key="1">
    <source>
        <dbReference type="EMBL" id="CCD51321.1"/>
    </source>
</evidence>
<dbReference type="Proteomes" id="UP000008177">
    <property type="component" value="Unplaced contigs"/>
</dbReference>
<evidence type="ECO:0000313" key="2">
    <source>
        <dbReference type="Proteomes" id="UP000008177"/>
    </source>
</evidence>
<dbReference type="AlphaFoldDB" id="G2YHY4"/>
<protein>
    <submittedName>
        <fullName evidence="1">Uncharacterized protein</fullName>
    </submittedName>
</protein>
<name>G2YHY4_BOTF4</name>
<sequence length="105" mass="11560">MALRCPPISSIQACMQACKSLPPKLETRNSKLSIHPPSPLSVAISPDLHLDIADLHLFSWQLAVGSWQRVGRKEDFGLTQVPRFPGFQVPKFPSSQVLSTHITSS</sequence>
<dbReference type="EMBL" id="FQ790337">
    <property type="protein sequence ID" value="CCD51321.1"/>
    <property type="molecule type" value="Genomic_DNA"/>
</dbReference>
<accession>G2YHY4</accession>
<dbReference type="HOGENOM" id="CLU_2236201_0_0_1"/>
<proteinExistence type="predicted"/>
<gene>
    <name evidence="1" type="ORF">BofuT4_P016270.1</name>
</gene>